<evidence type="ECO:0000313" key="1">
    <source>
        <dbReference type="EMBL" id="EMG21640.1"/>
    </source>
</evidence>
<organism evidence="1 2">
    <name type="scientific">Leptospira interrogans serovar Copenhageni str. LT2050</name>
    <dbReference type="NCBI Taxonomy" id="1001598"/>
    <lineage>
        <taxon>Bacteria</taxon>
        <taxon>Pseudomonadati</taxon>
        <taxon>Spirochaetota</taxon>
        <taxon>Spirochaetia</taxon>
        <taxon>Leptospirales</taxon>
        <taxon>Leptospiraceae</taxon>
        <taxon>Leptospira</taxon>
    </lineage>
</organism>
<evidence type="ECO:0000313" key="2">
    <source>
        <dbReference type="Proteomes" id="UP000011778"/>
    </source>
</evidence>
<proteinExistence type="predicted"/>
<dbReference type="Proteomes" id="UP000011778">
    <property type="component" value="Unassembled WGS sequence"/>
</dbReference>
<reference evidence="1 2" key="1">
    <citation type="submission" date="2013-02" db="EMBL/GenBank/DDBJ databases">
        <authorList>
            <person name="Harkins D.M."/>
            <person name="Durkin A.S."/>
            <person name="Brinkac L.M."/>
            <person name="Haft D.H."/>
            <person name="Selengut J.D."/>
            <person name="Sanka R."/>
            <person name="DePew J."/>
            <person name="Purushe J."/>
            <person name="Tulsiani S.M."/>
            <person name="Graham G.C."/>
            <person name="Burns M.-A."/>
            <person name="Dohnt M.F."/>
            <person name="Smythe L.D."/>
            <person name="McKay D.B."/>
            <person name="Craig S.B."/>
            <person name="Vinetz J.M."/>
            <person name="Sutton G.G."/>
            <person name="Nierman W.C."/>
            <person name="Fouts D.E."/>
        </authorList>
    </citation>
    <scope>NUCLEOTIDE SEQUENCE [LARGE SCALE GENOMIC DNA]</scope>
    <source>
        <strain evidence="1 2">LT2050</strain>
    </source>
</reference>
<dbReference type="AlphaFoldDB" id="M3G8L6"/>
<accession>M3G8L6</accession>
<name>M3G8L6_LEPIT</name>
<dbReference type="EMBL" id="AFMD02000292">
    <property type="protein sequence ID" value="EMG21640.1"/>
    <property type="molecule type" value="Genomic_DNA"/>
</dbReference>
<protein>
    <submittedName>
        <fullName evidence="1">Uncharacterized protein</fullName>
    </submittedName>
</protein>
<gene>
    <name evidence="1" type="ORF">LEP1GSC150_2691</name>
</gene>
<comment type="caution">
    <text evidence="1">The sequence shown here is derived from an EMBL/GenBank/DDBJ whole genome shotgun (WGS) entry which is preliminary data.</text>
</comment>
<sequence length="37" mass="4540">MKKSISTKNFFIRFNKKRKKINFSVILTWIYIDCIDV</sequence>